<dbReference type="AlphaFoldDB" id="A0A6J4SY18"/>
<protein>
    <submittedName>
        <fullName evidence="2">Uncharacterized protein</fullName>
    </submittedName>
</protein>
<accession>A0A6J4SY18</accession>
<organism evidence="2">
    <name type="scientific">uncultured Solirubrobacterales bacterium</name>
    <dbReference type="NCBI Taxonomy" id="768556"/>
    <lineage>
        <taxon>Bacteria</taxon>
        <taxon>Bacillati</taxon>
        <taxon>Actinomycetota</taxon>
        <taxon>Thermoleophilia</taxon>
        <taxon>Solirubrobacterales</taxon>
        <taxon>environmental samples</taxon>
    </lineage>
</organism>
<evidence type="ECO:0000313" key="2">
    <source>
        <dbReference type="EMBL" id="CAA9508428.1"/>
    </source>
</evidence>
<sequence>MDRVELDRGGRESLGAHPGAGRPELRAPRRPARRPAEPRSGAAGRVAAQRGAGRARAGLASSRDARDAAPRPRR</sequence>
<dbReference type="EMBL" id="CADCVU010000148">
    <property type="protein sequence ID" value="CAA9508428.1"/>
    <property type="molecule type" value="Genomic_DNA"/>
</dbReference>
<proteinExistence type="predicted"/>
<feature type="region of interest" description="Disordered" evidence="1">
    <location>
        <begin position="1"/>
        <end position="74"/>
    </location>
</feature>
<evidence type="ECO:0000256" key="1">
    <source>
        <dbReference type="SAM" id="MobiDB-lite"/>
    </source>
</evidence>
<reference evidence="2" key="1">
    <citation type="submission" date="2020-02" db="EMBL/GenBank/DDBJ databases">
        <authorList>
            <person name="Meier V. D."/>
        </authorList>
    </citation>
    <scope>NUCLEOTIDE SEQUENCE</scope>
    <source>
        <strain evidence="2">AVDCRST_MAG45</strain>
    </source>
</reference>
<gene>
    <name evidence="2" type="ORF">AVDCRST_MAG45-1750</name>
</gene>
<feature type="compositionally biased region" description="Basic and acidic residues" evidence="1">
    <location>
        <begin position="63"/>
        <end position="74"/>
    </location>
</feature>
<feature type="compositionally biased region" description="Low complexity" evidence="1">
    <location>
        <begin position="38"/>
        <end position="62"/>
    </location>
</feature>
<feature type="compositionally biased region" description="Basic and acidic residues" evidence="1">
    <location>
        <begin position="1"/>
        <end position="11"/>
    </location>
</feature>
<name>A0A6J4SY18_9ACTN</name>